<accession>A0A0C9YPM7</accession>
<evidence type="ECO:0000313" key="3">
    <source>
        <dbReference type="Proteomes" id="UP000054018"/>
    </source>
</evidence>
<dbReference type="AlphaFoldDB" id="A0A0C9YPM7"/>
<dbReference type="OrthoDB" id="2686015at2759"/>
<protein>
    <submittedName>
        <fullName evidence="2">Unplaced genomic scaffold scaffold_118, whole genome shotgun sequence</fullName>
    </submittedName>
</protein>
<proteinExistence type="predicted"/>
<name>A0A0C9YPM7_9AGAM</name>
<feature type="region of interest" description="Disordered" evidence="1">
    <location>
        <begin position="51"/>
        <end position="76"/>
    </location>
</feature>
<sequence>MPTNFGICDTQATNTGEAHRMSSFNKGSDDIFHLSPFPHLHDNTISPIYLGGYHPNQSSASESDGLEKHEETLGGDGEDAMSDAELLSQELKIVVPPPNNSEEAYLLLEATRADQQVRDTCKNLALQIIHRNMVALQYNHLLLEKAQEDLRTADHLVGHVRLMIQQSGIPVVLKCAMCKDCSLHGMCSSTDSKK</sequence>
<keyword evidence="3" id="KW-1185">Reference proteome</keyword>
<dbReference type="HOGENOM" id="CLU_108138_0_0_1"/>
<reference evidence="3" key="2">
    <citation type="submission" date="2015-01" db="EMBL/GenBank/DDBJ databases">
        <title>Evolutionary Origins and Diversification of the Mycorrhizal Mutualists.</title>
        <authorList>
            <consortium name="DOE Joint Genome Institute"/>
            <consortium name="Mycorrhizal Genomics Consortium"/>
            <person name="Kohler A."/>
            <person name="Kuo A."/>
            <person name="Nagy L.G."/>
            <person name="Floudas D."/>
            <person name="Copeland A."/>
            <person name="Barry K.W."/>
            <person name="Cichocki N."/>
            <person name="Veneault-Fourrey C."/>
            <person name="LaButti K."/>
            <person name="Lindquist E.A."/>
            <person name="Lipzen A."/>
            <person name="Lundell T."/>
            <person name="Morin E."/>
            <person name="Murat C."/>
            <person name="Riley R."/>
            <person name="Ohm R."/>
            <person name="Sun H."/>
            <person name="Tunlid A."/>
            <person name="Henrissat B."/>
            <person name="Grigoriev I.V."/>
            <person name="Hibbett D.S."/>
            <person name="Martin F."/>
        </authorList>
    </citation>
    <scope>NUCLEOTIDE SEQUENCE [LARGE SCALE GENOMIC DNA]</scope>
    <source>
        <strain evidence="3">441</strain>
    </source>
</reference>
<evidence type="ECO:0000256" key="1">
    <source>
        <dbReference type="SAM" id="MobiDB-lite"/>
    </source>
</evidence>
<evidence type="ECO:0000313" key="2">
    <source>
        <dbReference type="EMBL" id="KIK18561.1"/>
    </source>
</evidence>
<dbReference type="Proteomes" id="UP000054018">
    <property type="component" value="Unassembled WGS sequence"/>
</dbReference>
<dbReference type="EMBL" id="KN833802">
    <property type="protein sequence ID" value="KIK18561.1"/>
    <property type="molecule type" value="Genomic_DNA"/>
</dbReference>
<reference evidence="2 3" key="1">
    <citation type="submission" date="2014-04" db="EMBL/GenBank/DDBJ databases">
        <authorList>
            <consortium name="DOE Joint Genome Institute"/>
            <person name="Kuo A."/>
            <person name="Kohler A."/>
            <person name="Costa M.D."/>
            <person name="Nagy L.G."/>
            <person name="Floudas D."/>
            <person name="Copeland A."/>
            <person name="Barry K.W."/>
            <person name="Cichocki N."/>
            <person name="Veneault-Fourrey C."/>
            <person name="LaButti K."/>
            <person name="Lindquist E.A."/>
            <person name="Lipzen A."/>
            <person name="Lundell T."/>
            <person name="Morin E."/>
            <person name="Murat C."/>
            <person name="Sun H."/>
            <person name="Tunlid A."/>
            <person name="Henrissat B."/>
            <person name="Grigoriev I.V."/>
            <person name="Hibbett D.S."/>
            <person name="Martin F."/>
            <person name="Nordberg H.P."/>
            <person name="Cantor M.N."/>
            <person name="Hua S.X."/>
        </authorList>
    </citation>
    <scope>NUCLEOTIDE SEQUENCE [LARGE SCALE GENOMIC DNA]</scope>
    <source>
        <strain evidence="2 3">441</strain>
    </source>
</reference>
<organism evidence="2 3">
    <name type="scientific">Pisolithus microcarpus 441</name>
    <dbReference type="NCBI Taxonomy" id="765257"/>
    <lineage>
        <taxon>Eukaryota</taxon>
        <taxon>Fungi</taxon>
        <taxon>Dikarya</taxon>
        <taxon>Basidiomycota</taxon>
        <taxon>Agaricomycotina</taxon>
        <taxon>Agaricomycetes</taxon>
        <taxon>Agaricomycetidae</taxon>
        <taxon>Boletales</taxon>
        <taxon>Sclerodermatineae</taxon>
        <taxon>Pisolithaceae</taxon>
        <taxon>Pisolithus</taxon>
    </lineage>
</organism>
<gene>
    <name evidence="2" type="ORF">PISMIDRAFT_14271</name>
</gene>